<dbReference type="AlphaFoldDB" id="A0A8T0P7J8"/>
<keyword evidence="2" id="KW-1185">Reference proteome</keyword>
<sequence>MKHPYRPLRPASVERPETRVTNTCMSRSTLSIRGAVDPYTAGGVRGSRRCSGGWRRAGDSAVFLLEWLILQALAAWCCWCSFCSQVACFHSCELQQMTAASVCRCSNSRQLPHGQDQHDAADGGGLARSCGRGSLLR</sequence>
<proteinExistence type="predicted"/>
<dbReference type="Proteomes" id="UP000823388">
    <property type="component" value="Chromosome 8N"/>
</dbReference>
<accession>A0A8T0P7J8</accession>
<evidence type="ECO:0000313" key="1">
    <source>
        <dbReference type="EMBL" id="KAG2556968.1"/>
    </source>
</evidence>
<comment type="caution">
    <text evidence="1">The sequence shown here is derived from an EMBL/GenBank/DDBJ whole genome shotgun (WGS) entry which is preliminary data.</text>
</comment>
<reference evidence="1" key="1">
    <citation type="submission" date="2020-05" db="EMBL/GenBank/DDBJ databases">
        <title>WGS assembly of Panicum virgatum.</title>
        <authorList>
            <person name="Lovell J.T."/>
            <person name="Jenkins J."/>
            <person name="Shu S."/>
            <person name="Juenger T.E."/>
            <person name="Schmutz J."/>
        </authorList>
    </citation>
    <scope>NUCLEOTIDE SEQUENCE</scope>
    <source>
        <strain evidence="1">AP13</strain>
    </source>
</reference>
<dbReference type="EMBL" id="CM029052">
    <property type="protein sequence ID" value="KAG2556968.1"/>
    <property type="molecule type" value="Genomic_DNA"/>
</dbReference>
<evidence type="ECO:0000313" key="2">
    <source>
        <dbReference type="Proteomes" id="UP000823388"/>
    </source>
</evidence>
<gene>
    <name evidence="1" type="ORF">PVAP13_8NG252401</name>
</gene>
<organism evidence="1 2">
    <name type="scientific">Panicum virgatum</name>
    <name type="common">Blackwell switchgrass</name>
    <dbReference type="NCBI Taxonomy" id="38727"/>
    <lineage>
        <taxon>Eukaryota</taxon>
        <taxon>Viridiplantae</taxon>
        <taxon>Streptophyta</taxon>
        <taxon>Embryophyta</taxon>
        <taxon>Tracheophyta</taxon>
        <taxon>Spermatophyta</taxon>
        <taxon>Magnoliopsida</taxon>
        <taxon>Liliopsida</taxon>
        <taxon>Poales</taxon>
        <taxon>Poaceae</taxon>
        <taxon>PACMAD clade</taxon>
        <taxon>Panicoideae</taxon>
        <taxon>Panicodae</taxon>
        <taxon>Paniceae</taxon>
        <taxon>Panicinae</taxon>
        <taxon>Panicum</taxon>
        <taxon>Panicum sect. Hiantes</taxon>
    </lineage>
</organism>
<protein>
    <submittedName>
        <fullName evidence="1">Uncharacterized protein</fullName>
    </submittedName>
</protein>
<name>A0A8T0P7J8_PANVG</name>